<dbReference type="PANTHER" id="PTHR21521:SF0">
    <property type="entry name" value="AMUN, ISOFORM A"/>
    <property type="match status" value="1"/>
</dbReference>
<feature type="region of interest" description="Disordered" evidence="1">
    <location>
        <begin position="205"/>
        <end position="273"/>
    </location>
</feature>
<accession>A0A6A6CKP1</accession>
<dbReference type="AlphaFoldDB" id="A0A6A6CKP1"/>
<keyword evidence="3" id="KW-1185">Reference proteome</keyword>
<name>A0A6A6CKP1_ZASCE</name>
<dbReference type="GeneID" id="54566025"/>
<dbReference type="OrthoDB" id="8249012at2759"/>
<gene>
    <name evidence="2" type="ORF">M409DRAFT_54566</name>
</gene>
<dbReference type="EMBL" id="ML993595">
    <property type="protein sequence ID" value="KAF2166778.1"/>
    <property type="molecule type" value="Genomic_DNA"/>
</dbReference>
<evidence type="ECO:0000256" key="1">
    <source>
        <dbReference type="SAM" id="MobiDB-lite"/>
    </source>
</evidence>
<feature type="compositionally biased region" description="Basic and acidic residues" evidence="1">
    <location>
        <begin position="206"/>
        <end position="216"/>
    </location>
</feature>
<dbReference type="PANTHER" id="PTHR21521">
    <property type="entry name" value="AMUN, ISOFORM A"/>
    <property type="match status" value="1"/>
</dbReference>
<sequence length="273" mass="30796">MDRSHRIDDITSEPVQQLLTEYPTIVAAKLHVLDEARYNTIPTALAARDENSLTKQEVATLVDWKLSHGTFRPTLKKLVDQNSDDDIRSITTAAFESFAQDPHDNIKSSLTTLTQLKGIGPATASLLLSVFDPERAPFFSDELFRWSMYEDKKANGWDRKIKYTPKEYLELFEKIQQVQKRLGAAKAVDLEKVAYVLGRRATGKSVGKDTKIDNETASKSTHSNLKRKPEHEAEVRSEQKKQGAKKAKVSVTKGKTPNEGTRISARVKNRKTR</sequence>
<organism evidence="2 3">
    <name type="scientific">Zasmidium cellare ATCC 36951</name>
    <dbReference type="NCBI Taxonomy" id="1080233"/>
    <lineage>
        <taxon>Eukaryota</taxon>
        <taxon>Fungi</taxon>
        <taxon>Dikarya</taxon>
        <taxon>Ascomycota</taxon>
        <taxon>Pezizomycotina</taxon>
        <taxon>Dothideomycetes</taxon>
        <taxon>Dothideomycetidae</taxon>
        <taxon>Mycosphaerellales</taxon>
        <taxon>Mycosphaerellaceae</taxon>
        <taxon>Zasmidium</taxon>
    </lineage>
</organism>
<reference evidence="2" key="1">
    <citation type="journal article" date="2020" name="Stud. Mycol.">
        <title>101 Dothideomycetes genomes: a test case for predicting lifestyles and emergence of pathogens.</title>
        <authorList>
            <person name="Haridas S."/>
            <person name="Albert R."/>
            <person name="Binder M."/>
            <person name="Bloem J."/>
            <person name="Labutti K."/>
            <person name="Salamov A."/>
            <person name="Andreopoulos B."/>
            <person name="Baker S."/>
            <person name="Barry K."/>
            <person name="Bills G."/>
            <person name="Bluhm B."/>
            <person name="Cannon C."/>
            <person name="Castanera R."/>
            <person name="Culley D."/>
            <person name="Daum C."/>
            <person name="Ezra D."/>
            <person name="Gonzalez J."/>
            <person name="Henrissat B."/>
            <person name="Kuo A."/>
            <person name="Liang C."/>
            <person name="Lipzen A."/>
            <person name="Lutzoni F."/>
            <person name="Magnuson J."/>
            <person name="Mondo S."/>
            <person name="Nolan M."/>
            <person name="Ohm R."/>
            <person name="Pangilinan J."/>
            <person name="Park H.-J."/>
            <person name="Ramirez L."/>
            <person name="Alfaro M."/>
            <person name="Sun H."/>
            <person name="Tritt A."/>
            <person name="Yoshinaga Y."/>
            <person name="Zwiers L.-H."/>
            <person name="Turgeon B."/>
            <person name="Goodwin S."/>
            <person name="Spatafora J."/>
            <person name="Crous P."/>
            <person name="Grigoriev I."/>
        </authorList>
    </citation>
    <scope>NUCLEOTIDE SEQUENCE</scope>
    <source>
        <strain evidence="2">ATCC 36951</strain>
    </source>
</reference>
<dbReference type="Proteomes" id="UP000799537">
    <property type="component" value="Unassembled WGS sequence"/>
</dbReference>
<dbReference type="RefSeq" id="XP_033667667.1">
    <property type="nucleotide sequence ID" value="XM_033812753.1"/>
</dbReference>
<proteinExistence type="predicted"/>
<evidence type="ECO:0000313" key="3">
    <source>
        <dbReference type="Proteomes" id="UP000799537"/>
    </source>
</evidence>
<protein>
    <submittedName>
        <fullName evidence="2">Uncharacterized protein</fullName>
    </submittedName>
</protein>
<evidence type="ECO:0000313" key="2">
    <source>
        <dbReference type="EMBL" id="KAF2166778.1"/>
    </source>
</evidence>
<feature type="compositionally biased region" description="Basic and acidic residues" evidence="1">
    <location>
        <begin position="227"/>
        <end position="241"/>
    </location>
</feature>